<dbReference type="PANTHER" id="PTHR33908">
    <property type="entry name" value="MANNOSYLTRANSFERASE YKCB-RELATED"/>
    <property type="match status" value="1"/>
</dbReference>
<organism evidence="10 11">
    <name type="scientific">candidate division WOR-1 bacterium RIFOXYB2_FULL_37_13</name>
    <dbReference type="NCBI Taxonomy" id="1802579"/>
    <lineage>
        <taxon>Bacteria</taxon>
        <taxon>Bacillati</taxon>
        <taxon>Saganbacteria</taxon>
    </lineage>
</organism>
<dbReference type="Pfam" id="PF13231">
    <property type="entry name" value="PMT_2"/>
    <property type="match status" value="1"/>
</dbReference>
<evidence type="ECO:0000256" key="6">
    <source>
        <dbReference type="ARBA" id="ARBA00022989"/>
    </source>
</evidence>
<feature type="transmembrane region" description="Helical" evidence="8">
    <location>
        <begin position="329"/>
        <end position="348"/>
    </location>
</feature>
<dbReference type="PANTHER" id="PTHR33908:SF3">
    <property type="entry name" value="UNDECAPRENYL PHOSPHATE-ALPHA-4-AMINO-4-DEOXY-L-ARABINOSE ARABINOSYL TRANSFERASE"/>
    <property type="match status" value="1"/>
</dbReference>
<feature type="transmembrane region" description="Helical" evidence="8">
    <location>
        <begin position="178"/>
        <end position="195"/>
    </location>
</feature>
<keyword evidence="7 8" id="KW-0472">Membrane</keyword>
<dbReference type="STRING" id="1802579.A2310_02470"/>
<evidence type="ECO:0000313" key="10">
    <source>
        <dbReference type="EMBL" id="OGC19760.1"/>
    </source>
</evidence>
<evidence type="ECO:0000256" key="5">
    <source>
        <dbReference type="ARBA" id="ARBA00022692"/>
    </source>
</evidence>
<evidence type="ECO:0000259" key="9">
    <source>
        <dbReference type="Pfam" id="PF13231"/>
    </source>
</evidence>
<feature type="transmembrane region" description="Helical" evidence="8">
    <location>
        <begin position="360"/>
        <end position="382"/>
    </location>
</feature>
<accession>A0A1F4SH67</accession>
<evidence type="ECO:0000256" key="8">
    <source>
        <dbReference type="SAM" id="Phobius"/>
    </source>
</evidence>
<comment type="subcellular location">
    <subcellularLocation>
        <location evidence="1">Cell membrane</location>
        <topology evidence="1">Multi-pass membrane protein</topology>
    </subcellularLocation>
</comment>
<evidence type="ECO:0000256" key="2">
    <source>
        <dbReference type="ARBA" id="ARBA00022475"/>
    </source>
</evidence>
<feature type="transmembrane region" description="Helical" evidence="8">
    <location>
        <begin position="215"/>
        <end position="232"/>
    </location>
</feature>
<evidence type="ECO:0000256" key="4">
    <source>
        <dbReference type="ARBA" id="ARBA00022679"/>
    </source>
</evidence>
<feature type="transmembrane region" description="Helical" evidence="8">
    <location>
        <begin position="80"/>
        <end position="100"/>
    </location>
</feature>
<feature type="transmembrane region" description="Helical" evidence="8">
    <location>
        <begin position="272"/>
        <end position="294"/>
    </location>
</feature>
<proteinExistence type="predicted"/>
<keyword evidence="3" id="KW-0328">Glycosyltransferase</keyword>
<sequence length="554" mass="62915">MKKDILALVALGFVLFMLFAQTIPIIDGDSAFYATMAKNIVKSGDWMTLKFVNSNDIIDKPPLTMWLMAISFKLFGINEFALSLWHSLFAIGCVLLTYFMGKELFGRRGGLLAGLILMLSGQFFYITRTPMIDIPLTFFITSAFYCILKLNKTGNNLYYYPLALSMALALLTKGPIGAVIPLASLILFKILNIFLPSHNPQPNTQAKTHNSFLHFSLSALLFFAISAPWFIIEYKILGQPFADIFFLRNFMRFFRPTDVIGNLTQIAPQYDFYSYFLQIFLLFAPWGGFVYPAIFYGTKDKNQKLFLIWAAVAVGFFAFSLNYKIGRYILPAFPALAIIVANFLESAIKEPEKLKRYISTSAWLNAILLIPIFAIATIYLFIAFPSEINAFKPIALPFLAIFSAGLIAGTFFLFKREVKKAVITFMLSSTLAYVVFIITAGLFINTALPTKTLLLEMNEIANANQGMQMVIAIIYKGEVPRQEYFYIQDDLFSKYDDEIVNFITDKKILEATFKTNSWKKYPNILIGISKEQEIKDIKQIKILKEINGYMLFSN</sequence>
<dbReference type="GO" id="GO:0009103">
    <property type="term" value="P:lipopolysaccharide biosynthetic process"/>
    <property type="evidence" value="ECO:0007669"/>
    <property type="project" value="UniProtKB-ARBA"/>
</dbReference>
<dbReference type="GO" id="GO:0016763">
    <property type="term" value="F:pentosyltransferase activity"/>
    <property type="evidence" value="ECO:0007669"/>
    <property type="project" value="TreeGrafter"/>
</dbReference>
<evidence type="ECO:0000313" key="11">
    <source>
        <dbReference type="Proteomes" id="UP000178417"/>
    </source>
</evidence>
<dbReference type="GO" id="GO:0010041">
    <property type="term" value="P:response to iron(III) ion"/>
    <property type="evidence" value="ECO:0007669"/>
    <property type="project" value="TreeGrafter"/>
</dbReference>
<keyword evidence="5 8" id="KW-0812">Transmembrane</keyword>
<feature type="transmembrane region" description="Helical" evidence="8">
    <location>
        <begin position="157"/>
        <end position="172"/>
    </location>
</feature>
<comment type="caution">
    <text evidence="10">The sequence shown here is derived from an EMBL/GenBank/DDBJ whole genome shotgun (WGS) entry which is preliminary data.</text>
</comment>
<keyword evidence="2" id="KW-1003">Cell membrane</keyword>
<feature type="transmembrane region" description="Helical" evidence="8">
    <location>
        <begin position="132"/>
        <end position="150"/>
    </location>
</feature>
<feature type="domain" description="Glycosyltransferase RgtA/B/C/D-like" evidence="9">
    <location>
        <begin position="59"/>
        <end position="188"/>
    </location>
</feature>
<dbReference type="EMBL" id="MEUB01000059">
    <property type="protein sequence ID" value="OGC19760.1"/>
    <property type="molecule type" value="Genomic_DNA"/>
</dbReference>
<gene>
    <name evidence="10" type="ORF">A2310_02470</name>
</gene>
<protein>
    <recommendedName>
        <fullName evidence="9">Glycosyltransferase RgtA/B/C/D-like domain-containing protein</fullName>
    </recommendedName>
</protein>
<feature type="transmembrane region" description="Helical" evidence="8">
    <location>
        <begin position="306"/>
        <end position="323"/>
    </location>
</feature>
<dbReference type="GO" id="GO:0005886">
    <property type="term" value="C:plasma membrane"/>
    <property type="evidence" value="ECO:0007669"/>
    <property type="project" value="UniProtKB-SubCell"/>
</dbReference>
<dbReference type="Proteomes" id="UP000178417">
    <property type="component" value="Unassembled WGS sequence"/>
</dbReference>
<keyword evidence="6 8" id="KW-1133">Transmembrane helix</keyword>
<dbReference type="InterPro" id="IPR050297">
    <property type="entry name" value="LipidA_mod_glycosyltrf_83"/>
</dbReference>
<name>A0A1F4SH67_UNCSA</name>
<evidence type="ECO:0000256" key="3">
    <source>
        <dbReference type="ARBA" id="ARBA00022676"/>
    </source>
</evidence>
<dbReference type="AlphaFoldDB" id="A0A1F4SH67"/>
<dbReference type="InterPro" id="IPR038731">
    <property type="entry name" value="RgtA/B/C-like"/>
</dbReference>
<evidence type="ECO:0000256" key="7">
    <source>
        <dbReference type="ARBA" id="ARBA00023136"/>
    </source>
</evidence>
<evidence type="ECO:0000256" key="1">
    <source>
        <dbReference type="ARBA" id="ARBA00004651"/>
    </source>
</evidence>
<feature type="transmembrane region" description="Helical" evidence="8">
    <location>
        <begin position="109"/>
        <end position="126"/>
    </location>
</feature>
<reference evidence="10 11" key="1">
    <citation type="journal article" date="2016" name="Nat. Commun.">
        <title>Thousands of microbial genomes shed light on interconnected biogeochemical processes in an aquifer system.</title>
        <authorList>
            <person name="Anantharaman K."/>
            <person name="Brown C.T."/>
            <person name="Hug L.A."/>
            <person name="Sharon I."/>
            <person name="Castelle C.J."/>
            <person name="Probst A.J."/>
            <person name="Thomas B.C."/>
            <person name="Singh A."/>
            <person name="Wilkins M.J."/>
            <person name="Karaoz U."/>
            <person name="Brodie E.L."/>
            <person name="Williams K.H."/>
            <person name="Hubbard S.S."/>
            <person name="Banfield J.F."/>
        </authorList>
    </citation>
    <scope>NUCLEOTIDE SEQUENCE [LARGE SCALE GENOMIC DNA]</scope>
</reference>
<feature type="transmembrane region" description="Helical" evidence="8">
    <location>
        <begin position="394"/>
        <end position="414"/>
    </location>
</feature>
<keyword evidence="4" id="KW-0808">Transferase</keyword>
<feature type="transmembrane region" description="Helical" evidence="8">
    <location>
        <begin position="421"/>
        <end position="444"/>
    </location>
</feature>